<feature type="non-terminal residue" evidence="1">
    <location>
        <position position="55"/>
    </location>
</feature>
<keyword evidence="2" id="KW-1185">Reference proteome</keyword>
<sequence length="55" mass="6100">MGKLVNLRHLDIRGTPVKDMPVQISKLENLQTLSDFVVSSVQDVGLKIADMGKYT</sequence>
<dbReference type="Proteomes" id="UP000265520">
    <property type="component" value="Unassembled WGS sequence"/>
</dbReference>
<name>A0A392SQ20_9FABA</name>
<reference evidence="1 2" key="1">
    <citation type="journal article" date="2018" name="Front. Plant Sci.">
        <title>Red Clover (Trifolium pratense) and Zigzag Clover (T. medium) - A Picture of Genomic Similarities and Differences.</title>
        <authorList>
            <person name="Dluhosova J."/>
            <person name="Istvanek J."/>
            <person name="Nedelnik J."/>
            <person name="Repkova J."/>
        </authorList>
    </citation>
    <scope>NUCLEOTIDE SEQUENCE [LARGE SCALE GENOMIC DNA]</scope>
    <source>
        <strain evidence="2">cv. 10/8</strain>
        <tissue evidence="1">Leaf</tissue>
    </source>
</reference>
<dbReference type="InterPro" id="IPR032675">
    <property type="entry name" value="LRR_dom_sf"/>
</dbReference>
<organism evidence="1 2">
    <name type="scientific">Trifolium medium</name>
    <dbReference type="NCBI Taxonomy" id="97028"/>
    <lineage>
        <taxon>Eukaryota</taxon>
        <taxon>Viridiplantae</taxon>
        <taxon>Streptophyta</taxon>
        <taxon>Embryophyta</taxon>
        <taxon>Tracheophyta</taxon>
        <taxon>Spermatophyta</taxon>
        <taxon>Magnoliopsida</taxon>
        <taxon>eudicotyledons</taxon>
        <taxon>Gunneridae</taxon>
        <taxon>Pentapetalae</taxon>
        <taxon>rosids</taxon>
        <taxon>fabids</taxon>
        <taxon>Fabales</taxon>
        <taxon>Fabaceae</taxon>
        <taxon>Papilionoideae</taxon>
        <taxon>50 kb inversion clade</taxon>
        <taxon>NPAAA clade</taxon>
        <taxon>Hologalegina</taxon>
        <taxon>IRL clade</taxon>
        <taxon>Trifolieae</taxon>
        <taxon>Trifolium</taxon>
    </lineage>
</organism>
<evidence type="ECO:0000313" key="2">
    <source>
        <dbReference type="Proteomes" id="UP000265520"/>
    </source>
</evidence>
<proteinExistence type="predicted"/>
<dbReference type="AlphaFoldDB" id="A0A392SQ20"/>
<protein>
    <submittedName>
        <fullName evidence="1">CC-NBS-LRR resistance protein</fullName>
    </submittedName>
</protein>
<accession>A0A392SQ20</accession>
<comment type="caution">
    <text evidence="1">The sequence shown here is derived from an EMBL/GenBank/DDBJ whole genome shotgun (WGS) entry which is preliminary data.</text>
</comment>
<dbReference type="Gene3D" id="3.80.10.10">
    <property type="entry name" value="Ribonuclease Inhibitor"/>
    <property type="match status" value="1"/>
</dbReference>
<evidence type="ECO:0000313" key="1">
    <source>
        <dbReference type="EMBL" id="MCI50961.1"/>
    </source>
</evidence>
<dbReference type="EMBL" id="LXQA010424733">
    <property type="protein sequence ID" value="MCI50961.1"/>
    <property type="molecule type" value="Genomic_DNA"/>
</dbReference>